<name>A0A4R6N7V6_9BURK</name>
<dbReference type="RefSeq" id="WP_133603083.1">
    <property type="nucleotide sequence ID" value="NZ_JAUFPJ010000010.1"/>
</dbReference>
<evidence type="ECO:0000256" key="3">
    <source>
        <dbReference type="PROSITE-ProRule" id="PRU00023"/>
    </source>
</evidence>
<dbReference type="PANTHER" id="PTHR24171">
    <property type="entry name" value="ANKYRIN REPEAT DOMAIN-CONTAINING PROTEIN 39-RELATED"/>
    <property type="match status" value="1"/>
</dbReference>
<protein>
    <submittedName>
        <fullName evidence="5">Ankyrin repeat protein</fullName>
    </submittedName>
</protein>
<dbReference type="Proteomes" id="UP000295357">
    <property type="component" value="Unassembled WGS sequence"/>
</dbReference>
<keyword evidence="1" id="KW-0677">Repeat</keyword>
<dbReference type="PROSITE" id="PS50297">
    <property type="entry name" value="ANK_REP_REGION"/>
    <property type="match status" value="1"/>
</dbReference>
<dbReference type="Pfam" id="PF12796">
    <property type="entry name" value="Ank_2"/>
    <property type="match status" value="1"/>
</dbReference>
<evidence type="ECO:0000256" key="4">
    <source>
        <dbReference type="SAM" id="SignalP"/>
    </source>
</evidence>
<proteinExistence type="predicted"/>
<accession>A0A4R6N7V6</accession>
<dbReference type="PANTHER" id="PTHR24171:SF10">
    <property type="entry name" value="ANKYRIN REPEAT DOMAIN-CONTAINING PROTEIN 29-LIKE"/>
    <property type="match status" value="1"/>
</dbReference>
<feature type="chain" id="PRO_5020905149" evidence="4">
    <location>
        <begin position="22"/>
        <end position="219"/>
    </location>
</feature>
<dbReference type="PROSITE" id="PS50088">
    <property type="entry name" value="ANK_REPEAT"/>
    <property type="match status" value="1"/>
</dbReference>
<dbReference type="InterPro" id="IPR036770">
    <property type="entry name" value="Ankyrin_rpt-contain_sf"/>
</dbReference>
<comment type="caution">
    <text evidence="5">The sequence shown here is derived from an EMBL/GenBank/DDBJ whole genome shotgun (WGS) entry which is preliminary data.</text>
</comment>
<evidence type="ECO:0000256" key="1">
    <source>
        <dbReference type="ARBA" id="ARBA00022737"/>
    </source>
</evidence>
<evidence type="ECO:0000313" key="6">
    <source>
        <dbReference type="Proteomes" id="UP000295357"/>
    </source>
</evidence>
<keyword evidence="2 3" id="KW-0040">ANK repeat</keyword>
<gene>
    <name evidence="5" type="ORF">DFR39_10387</name>
</gene>
<dbReference type="SUPFAM" id="SSF48403">
    <property type="entry name" value="Ankyrin repeat"/>
    <property type="match status" value="1"/>
</dbReference>
<feature type="repeat" description="ANK" evidence="3">
    <location>
        <begin position="156"/>
        <end position="188"/>
    </location>
</feature>
<keyword evidence="6" id="KW-1185">Reference proteome</keyword>
<dbReference type="Gene3D" id="1.25.40.20">
    <property type="entry name" value="Ankyrin repeat-containing domain"/>
    <property type="match status" value="1"/>
</dbReference>
<reference evidence="5 6" key="1">
    <citation type="submission" date="2019-03" db="EMBL/GenBank/DDBJ databases">
        <title>Genomic Encyclopedia of Type Strains, Phase IV (KMG-IV): sequencing the most valuable type-strain genomes for metagenomic binning, comparative biology and taxonomic classification.</title>
        <authorList>
            <person name="Goeker M."/>
        </authorList>
    </citation>
    <scope>NUCLEOTIDE SEQUENCE [LARGE SCALE GENOMIC DNA]</scope>
    <source>
        <strain evidence="5 6">DSM 25082</strain>
    </source>
</reference>
<dbReference type="InterPro" id="IPR002110">
    <property type="entry name" value="Ankyrin_rpt"/>
</dbReference>
<evidence type="ECO:0000313" key="5">
    <source>
        <dbReference type="EMBL" id="TDP11164.1"/>
    </source>
</evidence>
<organism evidence="5 6">
    <name type="scientific">Roseateles asaccharophilus</name>
    <dbReference type="NCBI Taxonomy" id="582607"/>
    <lineage>
        <taxon>Bacteria</taxon>
        <taxon>Pseudomonadati</taxon>
        <taxon>Pseudomonadota</taxon>
        <taxon>Betaproteobacteria</taxon>
        <taxon>Burkholderiales</taxon>
        <taxon>Sphaerotilaceae</taxon>
        <taxon>Roseateles</taxon>
    </lineage>
</organism>
<dbReference type="EMBL" id="SNXE01000003">
    <property type="protein sequence ID" value="TDP11164.1"/>
    <property type="molecule type" value="Genomic_DNA"/>
</dbReference>
<dbReference type="OrthoDB" id="9154445at2"/>
<dbReference type="AlphaFoldDB" id="A0A4R6N7V6"/>
<sequence>MRPPLAALGLVCALLGTVAQAKPPTAAALQGKWCWHETQTQGQSWPEKAQVEWLPQGRYSWSEPPFHLEGRWSLKPPDELEMSHHRGFRILLLQGDELHLGQFGGVFKFRRGSCAANSFSGQDRLSFHNAAASGDLPTLQKYLERGMSANLQDQVDGDTALIKAAKFCRPEAAQMLLARGADVGLRNQDGRRALDYARESRFHRGCAPLLQTLQDKTRP</sequence>
<evidence type="ECO:0000256" key="2">
    <source>
        <dbReference type="ARBA" id="ARBA00023043"/>
    </source>
</evidence>
<feature type="signal peptide" evidence="4">
    <location>
        <begin position="1"/>
        <end position="21"/>
    </location>
</feature>
<keyword evidence="4" id="KW-0732">Signal</keyword>